<dbReference type="Pfam" id="PF14561">
    <property type="entry name" value="TPR_20"/>
    <property type="match status" value="1"/>
</dbReference>
<evidence type="ECO:0000259" key="1">
    <source>
        <dbReference type="PROSITE" id="PS51352"/>
    </source>
</evidence>
<dbReference type="InterPro" id="IPR013766">
    <property type="entry name" value="Thioredoxin_domain"/>
</dbReference>
<dbReference type="InterPro" id="IPR036249">
    <property type="entry name" value="Thioredoxin-like_sf"/>
</dbReference>
<evidence type="ECO:0000313" key="3">
    <source>
        <dbReference type="Proteomes" id="UP000010164"/>
    </source>
</evidence>
<feature type="domain" description="Thioredoxin" evidence="1">
    <location>
        <begin position="1"/>
        <end position="112"/>
    </location>
</feature>
<proteinExistence type="predicted"/>
<dbReference type="PANTHER" id="PTHR43601">
    <property type="entry name" value="THIOREDOXIN, MITOCHONDRIAL"/>
    <property type="match status" value="1"/>
</dbReference>
<dbReference type="Proteomes" id="UP000010164">
    <property type="component" value="Unassembled WGS sequence"/>
</dbReference>
<accession>L0WEC5</accession>
<dbReference type="PATRIC" id="fig|1177179.3.peg.1061"/>
<dbReference type="PANTHER" id="PTHR43601:SF3">
    <property type="entry name" value="THIOREDOXIN, MITOCHONDRIAL"/>
    <property type="match status" value="1"/>
</dbReference>
<reference evidence="2 3" key="1">
    <citation type="journal article" date="2012" name="J. Bacteriol.">
        <title>Genome Sequence of the Alkane-Degrading Bacterium Alcanivorax hongdengensis Type Strain A-11-3.</title>
        <authorList>
            <person name="Lai Q."/>
            <person name="Shao Z."/>
        </authorList>
    </citation>
    <scope>NUCLEOTIDE SEQUENCE [LARGE SCALE GENOMIC DNA]</scope>
    <source>
        <strain evidence="2 3">A-11-3</strain>
    </source>
</reference>
<gene>
    <name evidence="2" type="ORF">A11A3_05284</name>
</gene>
<dbReference type="CDD" id="cd02956">
    <property type="entry name" value="ybbN"/>
    <property type="match status" value="1"/>
</dbReference>
<dbReference type="GO" id="GO:0006950">
    <property type="term" value="P:response to stress"/>
    <property type="evidence" value="ECO:0007669"/>
    <property type="project" value="UniProtKB-ARBA"/>
</dbReference>
<evidence type="ECO:0000313" key="2">
    <source>
        <dbReference type="EMBL" id="EKF75079.1"/>
    </source>
</evidence>
<dbReference type="AlphaFoldDB" id="L0WEC5"/>
<dbReference type="RefSeq" id="WP_008928241.1">
    <property type="nucleotide sequence ID" value="NZ_AMRJ01000005.1"/>
</dbReference>
<comment type="caution">
    <text evidence="2">The sequence shown here is derived from an EMBL/GenBank/DDBJ whole genome shotgun (WGS) entry which is preliminary data.</text>
</comment>
<dbReference type="OrthoDB" id="9790390at2"/>
<dbReference type="EMBL" id="AMRJ01000005">
    <property type="protein sequence ID" value="EKF75079.1"/>
    <property type="molecule type" value="Genomic_DNA"/>
</dbReference>
<dbReference type="eggNOG" id="COG3118">
    <property type="taxonomic scope" value="Bacteria"/>
</dbReference>
<keyword evidence="3" id="KW-1185">Reference proteome</keyword>
<sequence>MQQNSFIIDVTEQNIQQVLEQSRQIPVIVDFWASWCQPCQQMAPLLEKLVNEYQGKVVLARVNADEQQMIASQFGVRSLPSLKLVYQGQLVSELDGAQTEGALRQWLAPVVDPEAAQQQQDESFLEQVRMAMEAGHGEQAEQALRQMLQESPDKHAFRALLVEYLLGEGRRDEAMSCLAEVTEDVEVLRPFRARFALLEKLAGDSEPLAELSRRLAQDATPDDLYAYGLQAAAAGQFQAGLEALLQLLRDHGSYRDGVARSALLEVFECLPKGDPLASEYRRKMFNYLY</sequence>
<dbReference type="PROSITE" id="PS51352">
    <property type="entry name" value="THIOREDOXIN_2"/>
    <property type="match status" value="1"/>
</dbReference>
<dbReference type="SUPFAM" id="SSF52833">
    <property type="entry name" value="Thioredoxin-like"/>
    <property type="match status" value="1"/>
</dbReference>
<dbReference type="Gene3D" id="1.25.40.10">
    <property type="entry name" value="Tetratricopeptide repeat domain"/>
    <property type="match status" value="2"/>
</dbReference>
<dbReference type="Gene3D" id="3.40.30.10">
    <property type="entry name" value="Glutaredoxin"/>
    <property type="match status" value="1"/>
</dbReference>
<dbReference type="GO" id="GO:0045454">
    <property type="term" value="P:cell redox homeostasis"/>
    <property type="evidence" value="ECO:0007669"/>
    <property type="project" value="TreeGrafter"/>
</dbReference>
<dbReference type="InterPro" id="IPR011990">
    <property type="entry name" value="TPR-like_helical_dom_sf"/>
</dbReference>
<name>L0WEC5_9GAMM</name>
<protein>
    <submittedName>
        <fullName evidence="2">Thioredoxin</fullName>
    </submittedName>
</protein>
<organism evidence="2 3">
    <name type="scientific">Alcanivorax hongdengensis A-11-3</name>
    <dbReference type="NCBI Taxonomy" id="1177179"/>
    <lineage>
        <taxon>Bacteria</taxon>
        <taxon>Pseudomonadati</taxon>
        <taxon>Pseudomonadota</taxon>
        <taxon>Gammaproteobacteria</taxon>
        <taxon>Oceanospirillales</taxon>
        <taxon>Alcanivoracaceae</taxon>
        <taxon>Alcanivorax</taxon>
    </lineage>
</organism>
<dbReference type="Pfam" id="PF00085">
    <property type="entry name" value="Thioredoxin"/>
    <property type="match status" value="1"/>
</dbReference>
<dbReference type="Pfam" id="PF14559">
    <property type="entry name" value="TPR_19"/>
    <property type="match status" value="1"/>
</dbReference>
<dbReference type="STRING" id="1177179.A11A3_05284"/>